<comment type="caution">
    <text evidence="2">The sequence shown here is derived from an EMBL/GenBank/DDBJ whole genome shotgun (WGS) entry which is preliminary data.</text>
</comment>
<dbReference type="Proteomes" id="UP000251889">
    <property type="component" value="Unassembled WGS sequence"/>
</dbReference>
<dbReference type="RefSeq" id="WP_112747610.1">
    <property type="nucleotide sequence ID" value="NZ_QMFY01000007.1"/>
</dbReference>
<sequence length="163" mass="18978">MRLKFTRKEILISIALIVIIGGPYLYKSIKISNYDQSFNSERKALQLPLLESTFIESQSSLWWTNPSNAYPRHSLKDIQIQDALFANYAIKIESDHFDYLEGDSVITLTAFYHYDKKCCNYYYNGNGKTKELTKSEFNTLLQEHGINFQYVQDNCAKDPTPKH</sequence>
<name>A0A364Y0Y4_9BACT</name>
<accession>A0A364Y0Y4</accession>
<organism evidence="2 3">
    <name type="scientific">Pseudochryseolinea flava</name>
    <dbReference type="NCBI Taxonomy" id="2059302"/>
    <lineage>
        <taxon>Bacteria</taxon>
        <taxon>Pseudomonadati</taxon>
        <taxon>Bacteroidota</taxon>
        <taxon>Cytophagia</taxon>
        <taxon>Cytophagales</taxon>
        <taxon>Fulvivirgaceae</taxon>
        <taxon>Pseudochryseolinea</taxon>
    </lineage>
</organism>
<keyword evidence="1" id="KW-0812">Transmembrane</keyword>
<keyword evidence="1" id="KW-0472">Membrane</keyword>
<evidence type="ECO:0000313" key="2">
    <source>
        <dbReference type="EMBL" id="RAW00268.1"/>
    </source>
</evidence>
<keyword evidence="1" id="KW-1133">Transmembrane helix</keyword>
<proteinExistence type="predicted"/>
<dbReference type="AlphaFoldDB" id="A0A364Y0Y4"/>
<evidence type="ECO:0000256" key="1">
    <source>
        <dbReference type="SAM" id="Phobius"/>
    </source>
</evidence>
<protein>
    <submittedName>
        <fullName evidence="2">Uncharacterized protein</fullName>
    </submittedName>
</protein>
<evidence type="ECO:0000313" key="3">
    <source>
        <dbReference type="Proteomes" id="UP000251889"/>
    </source>
</evidence>
<gene>
    <name evidence="2" type="ORF">DQQ10_14505</name>
</gene>
<dbReference type="EMBL" id="QMFY01000007">
    <property type="protein sequence ID" value="RAW00268.1"/>
    <property type="molecule type" value="Genomic_DNA"/>
</dbReference>
<keyword evidence="3" id="KW-1185">Reference proteome</keyword>
<reference evidence="2 3" key="1">
    <citation type="submission" date="2018-06" db="EMBL/GenBank/DDBJ databases">
        <title>Chryseolinea flavus sp. nov., a member of the phylum Bacteroidetes isolated from soil.</title>
        <authorList>
            <person name="Li Y."/>
            <person name="Wang J."/>
        </authorList>
    </citation>
    <scope>NUCLEOTIDE SEQUENCE [LARGE SCALE GENOMIC DNA]</scope>
    <source>
        <strain evidence="2 3">SDU1-6</strain>
    </source>
</reference>
<feature type="transmembrane region" description="Helical" evidence="1">
    <location>
        <begin position="9"/>
        <end position="26"/>
    </location>
</feature>